<organism evidence="1 2">
    <name type="scientific">Paracoccus alkanivorans</name>
    <dbReference type="NCBI Taxonomy" id="2116655"/>
    <lineage>
        <taxon>Bacteria</taxon>
        <taxon>Pseudomonadati</taxon>
        <taxon>Pseudomonadota</taxon>
        <taxon>Alphaproteobacteria</taxon>
        <taxon>Rhodobacterales</taxon>
        <taxon>Paracoccaceae</taxon>
        <taxon>Paracoccus</taxon>
    </lineage>
</organism>
<gene>
    <name evidence="1" type="ORF">C9E81_20695</name>
</gene>
<comment type="caution">
    <text evidence="1">The sequence shown here is derived from an EMBL/GenBank/DDBJ whole genome shotgun (WGS) entry which is preliminary data.</text>
</comment>
<reference evidence="1 2" key="1">
    <citation type="submission" date="2018-07" db="EMBL/GenBank/DDBJ databases">
        <authorList>
            <person name="Zhang Y."/>
            <person name="Wang L."/>
            <person name="Ma S."/>
        </authorList>
    </citation>
    <scope>NUCLEOTIDE SEQUENCE [LARGE SCALE GENOMIC DNA]</scope>
    <source>
        <strain evidence="1 2">4-2</strain>
    </source>
</reference>
<keyword evidence="2" id="KW-1185">Reference proteome</keyword>
<evidence type="ECO:0000313" key="2">
    <source>
        <dbReference type="Proteomes" id="UP000273516"/>
    </source>
</evidence>
<name>A0A3M0M167_9RHOB</name>
<protein>
    <submittedName>
        <fullName evidence="1">Uncharacterized protein</fullName>
    </submittedName>
</protein>
<dbReference type="Proteomes" id="UP000273516">
    <property type="component" value="Unassembled WGS sequence"/>
</dbReference>
<dbReference type="EMBL" id="QOKZ01000013">
    <property type="protein sequence ID" value="RMC31165.1"/>
    <property type="molecule type" value="Genomic_DNA"/>
</dbReference>
<evidence type="ECO:0000313" key="1">
    <source>
        <dbReference type="EMBL" id="RMC31165.1"/>
    </source>
</evidence>
<proteinExistence type="predicted"/>
<accession>A0A3M0M167</accession>
<dbReference type="AlphaFoldDB" id="A0A3M0M167"/>
<sequence>MAAFNEGCSESGRKGLVRTYGKIEALGYDCAVIAPSLIPHQPDECVKTSRRDAVKLARV</sequence>